<keyword evidence="1" id="KW-1133">Transmembrane helix</keyword>
<dbReference type="KEGG" id="bbig:BBBOND_0211690"/>
<dbReference type="GeneID" id="24564568"/>
<gene>
    <name evidence="2" type="ORF">BBBOND_0211690</name>
</gene>
<dbReference type="AlphaFoldDB" id="A0A061D7Q8"/>
<dbReference type="SUPFAM" id="SSF53474">
    <property type="entry name" value="alpha/beta-Hydrolases"/>
    <property type="match status" value="1"/>
</dbReference>
<evidence type="ECO:0000256" key="1">
    <source>
        <dbReference type="SAM" id="Phobius"/>
    </source>
</evidence>
<feature type="transmembrane region" description="Helical" evidence="1">
    <location>
        <begin position="9"/>
        <end position="27"/>
    </location>
</feature>
<keyword evidence="1" id="KW-0812">Transmembrane</keyword>
<organism evidence="2 3">
    <name type="scientific">Babesia bigemina</name>
    <dbReference type="NCBI Taxonomy" id="5866"/>
    <lineage>
        <taxon>Eukaryota</taxon>
        <taxon>Sar</taxon>
        <taxon>Alveolata</taxon>
        <taxon>Apicomplexa</taxon>
        <taxon>Aconoidasida</taxon>
        <taxon>Piroplasmida</taxon>
        <taxon>Babesiidae</taxon>
        <taxon>Babesia</taxon>
    </lineage>
</organism>
<dbReference type="OrthoDB" id="361415at2759"/>
<evidence type="ECO:0000313" key="3">
    <source>
        <dbReference type="Proteomes" id="UP000033188"/>
    </source>
</evidence>
<dbReference type="VEuPathDB" id="PiroplasmaDB:BBBOND_0211690"/>
<sequence>MPYENALRCLFYLSLFLAYFAFSFSLYKLSKWLFYLITTTTAVLLACWSVRLFSLCPSMTSLGRRYAELKYNDKIGERTQAAVASLNGLFSPCAEDPKLTDLVLLGQSVDWLYTVYAGIYISQNAVIGHATPVAFIDFYVELKLYLTLLSKTYLKLDRPDAVNIVIFPDEVPYHRQKFEGLKLYQTAQSLPDPKNGEISLLSALNRANAAIISYEDILAPFAALRASSRFTLLRELGVKLHDSITGLTDRRKNGCRITRVLGSQQPTFGSFHVLKSMMMFQFLGKWEKVPVPKYFPNRDSLLDCMLVPNIEILEEAEKSQKRISDFSPKGKDLLGLLSMLHGTNIFEVLYGQGYEERFSRHPMVMMFNNNAECYEFKMAYQDDVAHYVQTGRNVYLFNYAEVCDSTGDTVLSSTFHDARHLADSLIQRFSTNFPNSTGFTLGFHGTSIGGMYAIKTATHVASVHPRSLLSFALFQKTFGSLYNMAWFRMGWIGQVFSIFFGSSVDVYEDYTSLDIPKTAVFDVNDLIIPSNLSLSAHVAHRYMKDNYGDFAKAFYEVAALYRNSEMALVRSNEADRVYAAFYALNSAGIHLGVQDALVRDDWHKDKTYLALFLARMVTFGSLPANPTVTMRPWPLRIRHLWMMLSQCRVGGFVAGEQYAHRYLEMPSRIALLFNMFFKGRAALNVKTPLQNTAVTRETPTYVPAAPDGTPGWKVVEPTADDDQSALRYFVFWPRNKSRFTANITDCTSDTALKVLQEDLAFFELDTTPLDGVQVYAWMQLYTLLHTVALLHTLKECSDAEPQALIKVGAFVESVMRHAFDEGNSAPVVKAPALVNGPHADDVAFFSNRYRIFGNVLTTFTSHEILLDEGDRKLLAHFFT</sequence>
<dbReference type="InterPro" id="IPR029058">
    <property type="entry name" value="AB_hydrolase_fold"/>
</dbReference>
<dbReference type="OMA" id="ACYEFHA"/>
<name>A0A061D7Q8_BABBI</name>
<dbReference type="EMBL" id="LK391708">
    <property type="protein sequence ID" value="CDR96027.1"/>
    <property type="molecule type" value="Genomic_DNA"/>
</dbReference>
<dbReference type="RefSeq" id="XP_012768213.1">
    <property type="nucleotide sequence ID" value="XM_012912759.1"/>
</dbReference>
<proteinExistence type="predicted"/>
<reference evidence="3" key="1">
    <citation type="submission" date="2014-06" db="EMBL/GenBank/DDBJ databases">
        <authorList>
            <person name="Aslett M."/>
            <person name="De Silva N."/>
        </authorList>
    </citation>
    <scope>NUCLEOTIDE SEQUENCE [LARGE SCALE GENOMIC DNA]</scope>
    <source>
        <strain evidence="3">Bond</strain>
    </source>
</reference>
<feature type="transmembrane region" description="Helical" evidence="1">
    <location>
        <begin position="33"/>
        <end position="56"/>
    </location>
</feature>
<accession>A0A061D7Q8</accession>
<keyword evidence="3" id="KW-1185">Reference proteome</keyword>
<dbReference type="Proteomes" id="UP000033188">
    <property type="component" value="Chromosome 2"/>
</dbReference>
<protein>
    <submittedName>
        <fullName evidence="2">Membrane protein, putative</fullName>
    </submittedName>
</protein>
<keyword evidence="1" id="KW-0472">Membrane</keyword>
<evidence type="ECO:0000313" key="2">
    <source>
        <dbReference type="EMBL" id="CDR96027.1"/>
    </source>
</evidence>